<protein>
    <recommendedName>
        <fullName evidence="3">beta-N-acetylhexosaminidase</fullName>
        <ecNumber evidence="3">3.2.1.52</ecNumber>
    </recommendedName>
</protein>
<organism evidence="7 8">
    <name type="scientific">Martelella mangrovi</name>
    <dbReference type="NCBI Taxonomy" id="1397477"/>
    <lineage>
        <taxon>Bacteria</taxon>
        <taxon>Pseudomonadati</taxon>
        <taxon>Pseudomonadota</taxon>
        <taxon>Alphaproteobacteria</taxon>
        <taxon>Hyphomicrobiales</taxon>
        <taxon>Aurantimonadaceae</taxon>
        <taxon>Martelella</taxon>
    </lineage>
</organism>
<keyword evidence="8" id="KW-1185">Reference proteome</keyword>
<dbReference type="Gene3D" id="3.20.20.300">
    <property type="entry name" value="Glycoside hydrolase, family 3, N-terminal domain"/>
    <property type="match status" value="1"/>
</dbReference>
<dbReference type="InterPro" id="IPR017853">
    <property type="entry name" value="GH"/>
</dbReference>
<evidence type="ECO:0000313" key="7">
    <source>
        <dbReference type="EMBL" id="MET3599821.1"/>
    </source>
</evidence>
<comment type="catalytic activity">
    <reaction evidence="1">
        <text>Hydrolysis of terminal non-reducing N-acetyl-D-hexosamine residues in N-acetyl-beta-D-hexosaminides.</text>
        <dbReference type="EC" id="3.2.1.52"/>
    </reaction>
</comment>
<dbReference type="SUPFAM" id="SSF51445">
    <property type="entry name" value="(Trans)glycosidases"/>
    <property type="match status" value="1"/>
</dbReference>
<dbReference type="InterPro" id="IPR001764">
    <property type="entry name" value="Glyco_hydro_3_N"/>
</dbReference>
<dbReference type="InterPro" id="IPR050226">
    <property type="entry name" value="NagZ_Beta-hexosaminidase"/>
</dbReference>
<dbReference type="InterPro" id="IPR036881">
    <property type="entry name" value="Glyco_hydro_3_C_sf"/>
</dbReference>
<dbReference type="EC" id="3.2.1.52" evidence="3"/>
<evidence type="ECO:0000256" key="2">
    <source>
        <dbReference type="ARBA" id="ARBA00005336"/>
    </source>
</evidence>
<sequence length="547" mass="60538">MNLAHLEKPPFSLDREAIEWVRKTWEALDEEARVGQLFNLRSKGYDEDEPARIARLAPGGVTRFFGEDGPAERARLEAFQRDAAVPMLVSADLEGSRMSLPFGTQVPNPIALAAIDDLSVTEEVARIMAREARAVGVNWSFTPVLDINAAWRSSIVATRGYGSDPDVIARHALAQIRVFQEEGLAATAKHWPGEGHDDRDQHLVTTINPLSVEDWEATHGRLYREAVEAGVMSVMTAHIAFPDWARRIGKGDGVEAFRPASVSAALNTDLLRDELGFNGVIVSDASRMAGLSAFMPAVESKVQIIASGADMILFSLDPEGEMAGVREAVRTGRITPERFFDAVTRVLGLKAALGLHRPAAPPAFPAPRDDWSRQVSRRAPVLEKDVNQTLPLDPQRHRRILMFAPGIIEPMQGQTLPLELPELLRAEGFAVDVHRMGDPIDPSGYDLAIYALSEETLLTRGRIFLDWAKLGQGLDGAMRRLWHEIPVVMISFGYPYYLYDAPRVPTYINAWATMTAMQEATVDLLLGRAEWNRKSPVNAFVSPDSYY</sequence>
<dbReference type="PANTHER" id="PTHR30480:SF13">
    <property type="entry name" value="BETA-HEXOSAMINIDASE"/>
    <property type="match status" value="1"/>
</dbReference>
<comment type="similarity">
    <text evidence="2">Belongs to the glycosyl hydrolase 3 family.</text>
</comment>
<evidence type="ECO:0000313" key="8">
    <source>
        <dbReference type="Proteomes" id="UP001549164"/>
    </source>
</evidence>
<dbReference type="InterPro" id="IPR036962">
    <property type="entry name" value="Glyco_hydro_3_N_sf"/>
</dbReference>
<evidence type="ECO:0000256" key="1">
    <source>
        <dbReference type="ARBA" id="ARBA00001231"/>
    </source>
</evidence>
<evidence type="ECO:0000256" key="3">
    <source>
        <dbReference type="ARBA" id="ARBA00012663"/>
    </source>
</evidence>
<accession>A0ABV2IAN3</accession>
<dbReference type="Gene3D" id="3.40.50.1700">
    <property type="entry name" value="Glycoside hydrolase family 3 C-terminal domain"/>
    <property type="match status" value="1"/>
</dbReference>
<reference evidence="7 8" key="1">
    <citation type="submission" date="2024-06" db="EMBL/GenBank/DDBJ databases">
        <title>Genomic Encyclopedia of Type Strains, Phase IV (KMG-IV): sequencing the most valuable type-strain genomes for metagenomic binning, comparative biology and taxonomic classification.</title>
        <authorList>
            <person name="Goeker M."/>
        </authorList>
    </citation>
    <scope>NUCLEOTIDE SEQUENCE [LARGE SCALE GENOMIC DNA]</scope>
    <source>
        <strain evidence="7 8">DSM 28102</strain>
    </source>
</reference>
<dbReference type="RefSeq" id="WP_354433897.1">
    <property type="nucleotide sequence ID" value="NZ_JBEPLY010000004.1"/>
</dbReference>
<dbReference type="GO" id="GO:0004563">
    <property type="term" value="F:beta-N-acetylhexosaminidase activity"/>
    <property type="evidence" value="ECO:0007669"/>
    <property type="project" value="UniProtKB-EC"/>
</dbReference>
<dbReference type="EMBL" id="JBEPLY010000004">
    <property type="protein sequence ID" value="MET3599821.1"/>
    <property type="molecule type" value="Genomic_DNA"/>
</dbReference>
<evidence type="ECO:0000256" key="4">
    <source>
        <dbReference type="ARBA" id="ARBA00022801"/>
    </source>
</evidence>
<dbReference type="PANTHER" id="PTHR30480">
    <property type="entry name" value="BETA-HEXOSAMINIDASE-RELATED"/>
    <property type="match status" value="1"/>
</dbReference>
<proteinExistence type="inferred from homology"/>
<evidence type="ECO:0000259" key="6">
    <source>
        <dbReference type="Pfam" id="PF00933"/>
    </source>
</evidence>
<feature type="domain" description="Glycoside hydrolase family 3 N-terminal" evidence="6">
    <location>
        <begin position="46"/>
        <end position="348"/>
    </location>
</feature>
<keyword evidence="4 7" id="KW-0378">Hydrolase</keyword>
<name>A0ABV2IAN3_9HYPH</name>
<comment type="caution">
    <text evidence="7">The sequence shown here is derived from an EMBL/GenBank/DDBJ whole genome shotgun (WGS) entry which is preliminary data.</text>
</comment>
<evidence type="ECO:0000256" key="5">
    <source>
        <dbReference type="ARBA" id="ARBA00023295"/>
    </source>
</evidence>
<keyword evidence="5 7" id="KW-0326">Glycosidase</keyword>
<dbReference type="Pfam" id="PF00933">
    <property type="entry name" value="Glyco_hydro_3"/>
    <property type="match status" value="1"/>
</dbReference>
<dbReference type="Proteomes" id="UP001549164">
    <property type="component" value="Unassembled WGS sequence"/>
</dbReference>
<gene>
    <name evidence="7" type="ORF">ABID12_001760</name>
</gene>